<organism evidence="1 2">
    <name type="scientific">Epilithonimonas xixisoli</name>
    <dbReference type="NCBI Taxonomy" id="1476462"/>
    <lineage>
        <taxon>Bacteria</taxon>
        <taxon>Pseudomonadati</taxon>
        <taxon>Bacteroidota</taxon>
        <taxon>Flavobacteriia</taxon>
        <taxon>Flavobacteriales</taxon>
        <taxon>Weeksellaceae</taxon>
        <taxon>Chryseobacterium group</taxon>
        <taxon>Epilithonimonas</taxon>
    </lineage>
</organism>
<keyword evidence="2" id="KW-1185">Reference proteome</keyword>
<dbReference type="AlphaFoldDB" id="A0A4R8I870"/>
<name>A0A4R8I870_9FLAO</name>
<accession>A0A4R8I870</accession>
<evidence type="ECO:0000313" key="1">
    <source>
        <dbReference type="EMBL" id="TDX86218.1"/>
    </source>
</evidence>
<dbReference type="RefSeq" id="WP_281276560.1">
    <property type="nucleotide sequence ID" value="NZ_SOEO01000001.1"/>
</dbReference>
<comment type="caution">
    <text evidence="1">The sequence shown here is derived from an EMBL/GenBank/DDBJ whole genome shotgun (WGS) entry which is preliminary data.</text>
</comment>
<evidence type="ECO:0000313" key="2">
    <source>
        <dbReference type="Proteomes" id="UP000295313"/>
    </source>
</evidence>
<proteinExistence type="predicted"/>
<gene>
    <name evidence="1" type="ORF">B0I22_0328</name>
</gene>
<dbReference type="Proteomes" id="UP000295313">
    <property type="component" value="Unassembled WGS sequence"/>
</dbReference>
<sequence>MKKKIVNTEISVAELKKHIDNGLVSMKRSGTGICLVFEEKK</sequence>
<reference evidence="1 2" key="1">
    <citation type="submission" date="2019-03" db="EMBL/GenBank/DDBJ databases">
        <title>Genomic Encyclopedia of Type Strains, Phase III (KMG-III): the genomes of soil and plant-associated and newly described type strains.</title>
        <authorList>
            <person name="Whitman W."/>
        </authorList>
    </citation>
    <scope>NUCLEOTIDE SEQUENCE [LARGE SCALE GENOMIC DNA]</scope>
    <source>
        <strain evidence="1 2">CGMCC 1.12802</strain>
    </source>
</reference>
<protein>
    <submittedName>
        <fullName evidence="1">Uncharacterized protein</fullName>
    </submittedName>
</protein>
<dbReference type="EMBL" id="SOEO01000001">
    <property type="protein sequence ID" value="TDX86218.1"/>
    <property type="molecule type" value="Genomic_DNA"/>
</dbReference>